<dbReference type="AlphaFoldDB" id="A0A5K3F697"/>
<accession>A0A5K3F697</accession>
<organism evidence="1">
    <name type="scientific">Mesocestoides corti</name>
    <name type="common">Flatworm</name>
    <dbReference type="NCBI Taxonomy" id="53468"/>
    <lineage>
        <taxon>Eukaryota</taxon>
        <taxon>Metazoa</taxon>
        <taxon>Spiralia</taxon>
        <taxon>Lophotrochozoa</taxon>
        <taxon>Platyhelminthes</taxon>
        <taxon>Cestoda</taxon>
        <taxon>Eucestoda</taxon>
        <taxon>Cyclophyllidea</taxon>
        <taxon>Mesocestoididae</taxon>
        <taxon>Mesocestoides</taxon>
    </lineage>
</organism>
<protein>
    <submittedName>
        <fullName evidence="1">Secreted protein</fullName>
    </submittedName>
</protein>
<dbReference type="WBParaSite" id="MCU_005772-RA">
    <property type="protein sequence ID" value="MCU_005772-RA"/>
    <property type="gene ID" value="MCU_005772"/>
</dbReference>
<name>A0A5K3F697_MESCO</name>
<sequence>MRSKRSYNNSSMVGVLVILATYIACFTEGRLTRFTGLQNFVRLKLVKPNRNH</sequence>
<reference evidence="1" key="1">
    <citation type="submission" date="2019-11" db="UniProtKB">
        <authorList>
            <consortium name="WormBaseParasite"/>
        </authorList>
    </citation>
    <scope>IDENTIFICATION</scope>
</reference>
<evidence type="ECO:0000313" key="1">
    <source>
        <dbReference type="WBParaSite" id="MCU_005772-RA"/>
    </source>
</evidence>
<proteinExistence type="predicted"/>